<dbReference type="STRING" id="84029.CROST_15350"/>
<dbReference type="InterPro" id="IPR000253">
    <property type="entry name" value="FHA_dom"/>
</dbReference>
<protein>
    <submittedName>
        <fullName evidence="1">Uncharacterized protein</fullName>
    </submittedName>
</protein>
<dbReference type="RefSeq" id="WP_077833112.1">
    <property type="nucleotide sequence ID" value="NZ_CP096983.1"/>
</dbReference>
<dbReference type="Gene3D" id="2.60.200.20">
    <property type="match status" value="1"/>
</dbReference>
<dbReference type="InterPro" id="IPR008984">
    <property type="entry name" value="SMAD_FHA_dom_sf"/>
</dbReference>
<dbReference type="SUPFAM" id="SSF49879">
    <property type="entry name" value="SMAD/FHA domain"/>
    <property type="match status" value="1"/>
</dbReference>
<dbReference type="EMBL" id="CP096983">
    <property type="protein sequence ID" value="URZ10032.1"/>
    <property type="molecule type" value="Genomic_DNA"/>
</dbReference>
<dbReference type="Proteomes" id="UP000190951">
    <property type="component" value="Chromosome"/>
</dbReference>
<organism evidence="1 2">
    <name type="scientific">Clostridium felsineum</name>
    <dbReference type="NCBI Taxonomy" id="36839"/>
    <lineage>
        <taxon>Bacteria</taxon>
        <taxon>Bacillati</taxon>
        <taxon>Bacillota</taxon>
        <taxon>Clostridia</taxon>
        <taxon>Eubacteriales</taxon>
        <taxon>Clostridiaceae</taxon>
        <taxon>Clostridium</taxon>
    </lineage>
</organism>
<gene>
    <name evidence="1" type="ORF">CROST_007400</name>
</gene>
<dbReference type="CDD" id="cd00060">
    <property type="entry name" value="FHA"/>
    <property type="match status" value="1"/>
</dbReference>
<sequence length="508" mass="59009">MIDYSDIELSDEIVERKFAVLNFKDSTDINKDEINWVNSMEDGIIPMQLKGSEVLYDVTNKFNLESYLKKRKIRAEKLCSLLLNALEELKKIDHISLKSGNIAVEAKFMYINETRDKLFYIYIPGKKTEEFNLEREFKALVKKLIVDVVNIEDNDNFLFTLLRNLREEDFRALEEFIKNHSKGEIEDHNIINDKDININININPKPFEEGNHLEVEVNSNNKNHTQAFKINKEIRNNEPRVAKENINLNKNSIVTPISEPSETFNPRTEFIMDVKNEIVSKPNVYEKPVVAAVNPEIKKFKLKSIFWIVAIQVLVIILFLCVFILFGDYTALKVLTISILLGLDLITSVLIVLNFMKKKNKVTFNNVYSRNTESIGKTSNTNSNTTNNIKMSKREIVSEMSYSTQLINEKFPYLLENKKGVVEKIFINKDSFKVGRLSGSVDYVSDNRAIGKLHAEIRKVNLDYYVMDLESKNGTFINDKRLESNKLYKMKENDIIKFANSYYTFKFN</sequence>
<accession>A0A1S8MCA6</accession>
<dbReference type="PANTHER" id="PTHR23308">
    <property type="entry name" value="NUCLEAR INHIBITOR OF PROTEIN PHOSPHATASE-1"/>
    <property type="match status" value="1"/>
</dbReference>
<dbReference type="InterPro" id="IPR050923">
    <property type="entry name" value="Cell_Proc_Reg/RNA_Proc"/>
</dbReference>
<dbReference type="Pfam" id="PF00498">
    <property type="entry name" value="FHA"/>
    <property type="match status" value="1"/>
</dbReference>
<reference evidence="1 2" key="1">
    <citation type="submission" date="2022-04" db="EMBL/GenBank/DDBJ databases">
        <title>Genome sequence of C. roseum typestrain.</title>
        <authorList>
            <person name="Poehlein A."/>
            <person name="Schoch T."/>
            <person name="Duerre P."/>
            <person name="Daniel R."/>
        </authorList>
    </citation>
    <scope>NUCLEOTIDE SEQUENCE [LARGE SCALE GENOMIC DNA]</scope>
    <source>
        <strain evidence="1 2">DSM 7320</strain>
    </source>
</reference>
<evidence type="ECO:0000313" key="1">
    <source>
        <dbReference type="EMBL" id="URZ10032.1"/>
    </source>
</evidence>
<keyword evidence="2" id="KW-1185">Reference proteome</keyword>
<dbReference type="Pfam" id="PF19909">
    <property type="entry name" value="DUF6382"/>
    <property type="match status" value="1"/>
</dbReference>
<name>A0A1S8MCA6_9CLOT</name>
<evidence type="ECO:0000313" key="2">
    <source>
        <dbReference type="Proteomes" id="UP000190951"/>
    </source>
</evidence>
<dbReference type="KEGG" id="crw:CROST_007400"/>
<dbReference type="SMART" id="SM00240">
    <property type="entry name" value="FHA"/>
    <property type="match status" value="1"/>
</dbReference>
<dbReference type="AlphaFoldDB" id="A0A1S8MCA6"/>
<dbReference type="PROSITE" id="PS50006">
    <property type="entry name" value="FHA_DOMAIN"/>
    <property type="match status" value="1"/>
</dbReference>
<proteinExistence type="predicted"/>
<dbReference type="InterPro" id="IPR045962">
    <property type="entry name" value="DUF6382"/>
</dbReference>